<protein>
    <recommendedName>
        <fullName evidence="3">LysM domain-containing protein</fullName>
    </recommendedName>
</protein>
<evidence type="ECO:0000313" key="4">
    <source>
        <dbReference type="EMBL" id="OIP41204.1"/>
    </source>
</evidence>
<evidence type="ECO:0000259" key="3">
    <source>
        <dbReference type="PROSITE" id="PS51782"/>
    </source>
</evidence>
<sequence length="434" mass="48060">MRIILTIIISLFAFSGYAQQTTVTNVRYWTSPTNIRVVIDLTGEVSYQVKESAAPPEIIITIENTQSNKQELLVNNTTIRQISVSQEKAAPLTNENTSCIKIGLTKKTSFNMFQLKKYQDKPVRLVIDINIPDVKKALPVSKKEIERIKQRAKIVVIDAGHGGEDPGAIGPSGLQEKDVVLSIARKLADYFNQKQNVRAFLTRDGDYFIPLGERVKLCQQYEGDMFISIHANASYKESARGSSVYVLSTEGASNKAAQLLAHRENMADLIGGIARVDNDTVAGILMDLSQTYTINESIGLAKFTLDNIVSYCHTVFIGVERAGFAVLKSIDVPSVLVETAFISNSKEEKLLATDEFQELMAKAIYEATLKYLGISSSVVSLRSPSRYKYHVVKDGETLWSISAMYDKSAQEIKKFNADIPPSEVIFVGQTLIIP</sequence>
<dbReference type="CDD" id="cd00118">
    <property type="entry name" value="LysM"/>
    <property type="match status" value="1"/>
</dbReference>
<dbReference type="InterPro" id="IPR050695">
    <property type="entry name" value="N-acetylmuramoyl_amidase_3"/>
</dbReference>
<name>A0A1J5DYJ6_9BACT</name>
<comment type="caution">
    <text evidence="4">The sequence shown here is derived from an EMBL/GenBank/DDBJ whole genome shotgun (WGS) entry which is preliminary data.</text>
</comment>
<evidence type="ECO:0000256" key="2">
    <source>
        <dbReference type="SAM" id="SignalP"/>
    </source>
</evidence>
<dbReference type="InterPro" id="IPR036779">
    <property type="entry name" value="LysM_dom_sf"/>
</dbReference>
<dbReference type="Gene3D" id="3.40.630.40">
    <property type="entry name" value="Zn-dependent exopeptidases"/>
    <property type="match status" value="1"/>
</dbReference>
<feature type="signal peptide" evidence="2">
    <location>
        <begin position="1"/>
        <end position="18"/>
    </location>
</feature>
<dbReference type="GO" id="GO:0009253">
    <property type="term" value="P:peptidoglycan catabolic process"/>
    <property type="evidence" value="ECO:0007669"/>
    <property type="project" value="InterPro"/>
</dbReference>
<organism evidence="4 5">
    <name type="scientific">Candidatus Desantisbacteria bacterium CG2_30_40_21</name>
    <dbReference type="NCBI Taxonomy" id="1817895"/>
    <lineage>
        <taxon>Bacteria</taxon>
        <taxon>Candidatus Desantisiibacteriota</taxon>
    </lineage>
</organism>
<gene>
    <name evidence="4" type="ORF">AUJ95_03675</name>
</gene>
<dbReference type="InterPro" id="IPR021731">
    <property type="entry name" value="AMIN_dom"/>
</dbReference>
<dbReference type="Gene3D" id="2.60.40.3500">
    <property type="match status" value="1"/>
</dbReference>
<proteinExistence type="predicted"/>
<dbReference type="GO" id="GO:0008745">
    <property type="term" value="F:N-acetylmuramoyl-L-alanine amidase activity"/>
    <property type="evidence" value="ECO:0007669"/>
    <property type="project" value="InterPro"/>
</dbReference>
<dbReference type="InterPro" id="IPR002508">
    <property type="entry name" value="MurNAc-LAA_cat"/>
</dbReference>
<dbReference type="SUPFAM" id="SSF53187">
    <property type="entry name" value="Zn-dependent exopeptidases"/>
    <property type="match status" value="1"/>
</dbReference>
<dbReference type="CDD" id="cd02696">
    <property type="entry name" value="MurNAc-LAA"/>
    <property type="match status" value="1"/>
</dbReference>
<evidence type="ECO:0000256" key="1">
    <source>
        <dbReference type="ARBA" id="ARBA00022801"/>
    </source>
</evidence>
<dbReference type="GO" id="GO:0030288">
    <property type="term" value="C:outer membrane-bounded periplasmic space"/>
    <property type="evidence" value="ECO:0007669"/>
    <property type="project" value="TreeGrafter"/>
</dbReference>
<dbReference type="EMBL" id="MNYI01000091">
    <property type="protein sequence ID" value="OIP41204.1"/>
    <property type="molecule type" value="Genomic_DNA"/>
</dbReference>
<dbReference type="PANTHER" id="PTHR30404">
    <property type="entry name" value="N-ACETYLMURAMOYL-L-ALANINE AMIDASE"/>
    <property type="match status" value="1"/>
</dbReference>
<dbReference type="SUPFAM" id="SSF54106">
    <property type="entry name" value="LysM domain"/>
    <property type="match status" value="1"/>
</dbReference>
<dbReference type="Pfam" id="PF01476">
    <property type="entry name" value="LysM"/>
    <property type="match status" value="1"/>
</dbReference>
<dbReference type="Pfam" id="PF01520">
    <property type="entry name" value="Amidase_3"/>
    <property type="match status" value="1"/>
</dbReference>
<dbReference type="SMART" id="SM00257">
    <property type="entry name" value="LysM"/>
    <property type="match status" value="1"/>
</dbReference>
<dbReference type="SMART" id="SM00646">
    <property type="entry name" value="Ami_3"/>
    <property type="match status" value="1"/>
</dbReference>
<feature type="domain" description="LysM" evidence="3">
    <location>
        <begin position="388"/>
        <end position="433"/>
    </location>
</feature>
<dbReference type="Gene3D" id="3.10.350.10">
    <property type="entry name" value="LysM domain"/>
    <property type="match status" value="1"/>
</dbReference>
<feature type="chain" id="PRO_5009634245" description="LysM domain-containing protein" evidence="2">
    <location>
        <begin position="19"/>
        <end position="434"/>
    </location>
</feature>
<dbReference type="PROSITE" id="PS51782">
    <property type="entry name" value="LYSM"/>
    <property type="match status" value="1"/>
</dbReference>
<reference evidence="4 5" key="1">
    <citation type="journal article" date="2016" name="Environ. Microbiol.">
        <title>Genomic resolution of a cold subsurface aquifer community provides metabolic insights for novel microbes adapted to high CO concentrations.</title>
        <authorList>
            <person name="Probst A.J."/>
            <person name="Castelle C.J."/>
            <person name="Singh A."/>
            <person name="Brown C.T."/>
            <person name="Anantharaman K."/>
            <person name="Sharon I."/>
            <person name="Hug L.A."/>
            <person name="Burstein D."/>
            <person name="Emerson J.B."/>
            <person name="Thomas B.C."/>
            <person name="Banfield J.F."/>
        </authorList>
    </citation>
    <scope>NUCLEOTIDE SEQUENCE [LARGE SCALE GENOMIC DNA]</scope>
    <source>
        <strain evidence="4">CG2_30_40_21</strain>
    </source>
</reference>
<dbReference type="AlphaFoldDB" id="A0A1J5DYJ6"/>
<keyword evidence="1" id="KW-0378">Hydrolase</keyword>
<dbReference type="Proteomes" id="UP000183085">
    <property type="component" value="Unassembled WGS sequence"/>
</dbReference>
<evidence type="ECO:0000313" key="5">
    <source>
        <dbReference type="Proteomes" id="UP000183085"/>
    </source>
</evidence>
<keyword evidence="2" id="KW-0732">Signal</keyword>
<dbReference type="InterPro" id="IPR018392">
    <property type="entry name" value="LysM"/>
</dbReference>
<dbReference type="PANTHER" id="PTHR30404:SF0">
    <property type="entry name" value="N-ACETYLMURAMOYL-L-ALANINE AMIDASE AMIC"/>
    <property type="match status" value="1"/>
</dbReference>
<dbReference type="Pfam" id="PF11741">
    <property type="entry name" value="AMIN"/>
    <property type="match status" value="1"/>
</dbReference>
<dbReference type="STRING" id="1817895.AUJ95_03675"/>
<accession>A0A1J5DYJ6</accession>